<evidence type="ECO:0000256" key="4">
    <source>
        <dbReference type="SAM" id="MobiDB-lite"/>
    </source>
</evidence>
<dbReference type="SUPFAM" id="SSF48403">
    <property type="entry name" value="Ankyrin repeat"/>
    <property type="match status" value="1"/>
</dbReference>
<dbReference type="InterPro" id="IPR036770">
    <property type="entry name" value="Ankyrin_rpt-contain_sf"/>
</dbReference>
<evidence type="ECO:0000256" key="2">
    <source>
        <dbReference type="ARBA" id="ARBA00023043"/>
    </source>
</evidence>
<feature type="compositionally biased region" description="Acidic residues" evidence="4">
    <location>
        <begin position="304"/>
        <end position="319"/>
    </location>
</feature>
<keyword evidence="2 3" id="KW-0040">ANK repeat</keyword>
<evidence type="ECO:0000256" key="3">
    <source>
        <dbReference type="PROSITE-ProRule" id="PRU00023"/>
    </source>
</evidence>
<dbReference type="Gene3D" id="1.25.40.20">
    <property type="entry name" value="Ankyrin repeat-containing domain"/>
    <property type="match status" value="1"/>
</dbReference>
<dbReference type="Proteomes" id="UP001470230">
    <property type="component" value="Unassembled WGS sequence"/>
</dbReference>
<name>A0ABR2INA0_9EUKA</name>
<dbReference type="EMBL" id="JAPFFF010000015">
    <property type="protein sequence ID" value="KAK8866374.1"/>
    <property type="molecule type" value="Genomic_DNA"/>
</dbReference>
<dbReference type="PANTHER" id="PTHR24198">
    <property type="entry name" value="ANKYRIN REPEAT AND PROTEIN KINASE DOMAIN-CONTAINING PROTEIN"/>
    <property type="match status" value="1"/>
</dbReference>
<comment type="caution">
    <text evidence="5">The sequence shown here is derived from an EMBL/GenBank/DDBJ whole genome shotgun (WGS) entry which is preliminary data.</text>
</comment>
<reference evidence="5 6" key="1">
    <citation type="submission" date="2024-04" db="EMBL/GenBank/DDBJ databases">
        <title>Tritrichomonas musculus Genome.</title>
        <authorList>
            <person name="Alves-Ferreira E."/>
            <person name="Grigg M."/>
            <person name="Lorenzi H."/>
            <person name="Galac M."/>
        </authorList>
    </citation>
    <scope>NUCLEOTIDE SEQUENCE [LARGE SCALE GENOMIC DNA]</scope>
    <source>
        <strain evidence="5 6">EAF2021</strain>
    </source>
</reference>
<evidence type="ECO:0000313" key="6">
    <source>
        <dbReference type="Proteomes" id="UP001470230"/>
    </source>
</evidence>
<proteinExistence type="predicted"/>
<keyword evidence="6" id="KW-1185">Reference proteome</keyword>
<dbReference type="SMART" id="SM00248">
    <property type="entry name" value="ANK"/>
    <property type="match status" value="6"/>
</dbReference>
<gene>
    <name evidence="5" type="ORF">M9Y10_009336</name>
</gene>
<accession>A0ABR2INA0</accession>
<protein>
    <recommendedName>
        <fullName evidence="7">DUF3447 domain-containing protein</fullName>
    </recommendedName>
</protein>
<organism evidence="5 6">
    <name type="scientific">Tritrichomonas musculus</name>
    <dbReference type="NCBI Taxonomy" id="1915356"/>
    <lineage>
        <taxon>Eukaryota</taxon>
        <taxon>Metamonada</taxon>
        <taxon>Parabasalia</taxon>
        <taxon>Tritrichomonadida</taxon>
        <taxon>Tritrichomonadidae</taxon>
        <taxon>Tritrichomonas</taxon>
    </lineage>
</organism>
<sequence length="896" mass="104097">MNSVQNYILHDNYDEDIDPKWDVAIAADKFSKQCIPLIIKDDSNAFIELVSSPEFDIDGTLLQSRERFYISDYLYQPFFDELKNPTVLCVAAFFKAEKIVECILGLPGVDKRDAFHFACAGGSLSIVRMLFDQSECDLINKDGVRPITIASYFGNVDVVKYLWSHGCPIISQNENNSCVNKAAFNGQIEVLDFFREIDPKLIKKLKSYGHPIVSAAKGGQPECINYLIKYGEPSIGDIYGALLSACSSGSLSCVKILAKLYLTLKDESLKSKKSKRKKKKSDDDEDFNPYDKKKKKKKKKKSDDDDDSDDNNNDDQQDIEDEKDQELLFAYYEAIDHFHLDVVHYLLNLREPQSMDPLLKRAVKCIKYDKLLDFIIPHTYRLDCSNYKKNENAHTNHWLKKSAPALKMAKYILMKYKSNPFTESLFIELTDVLLIQSAIYFLNEINFKFERKIDLAEGQIKFFQLALLFSNTKTIPMIKKILNNFDFNIFDEKFFSPMKNKAEGKEEEIGYIENQQIITQYNAYINLIYRTRKVFDVEAASFLIENHFPFYVTLCCSDSYLSIFINLQFFNACVKSGDFYYAEKLLKIIHNNYYFYALFTLYEELNKKLNPNYDKESALSYVKLIDSSFNGAMNFINQFNSDQRNEKMKRSDFTIFNYQCKNESENEFYQNIMSLIKLSIEKGSTESEFALFLYWIGFSKEWIIEQSDDSLNPLISFAKTNISIGKYSFSNQRKHFGILHFYINIGIDVSPGNSYNENVWMNVIDNEQSWMAMMLIKFGNADKNLLLTVSPDSEEKMSLFDYALMKKVTSVLYILLKFNFYPDDSLIENDPVSIVTKLNDDESNDDEDVRKKNLKIIALIYKYKKGNYDTDLMKTLMKELDSLIVPLKTKDSYHFF</sequence>
<evidence type="ECO:0000256" key="1">
    <source>
        <dbReference type="ARBA" id="ARBA00022737"/>
    </source>
</evidence>
<feature type="repeat" description="ANK" evidence="3">
    <location>
        <begin position="142"/>
        <end position="174"/>
    </location>
</feature>
<feature type="region of interest" description="Disordered" evidence="4">
    <location>
        <begin position="272"/>
        <end position="319"/>
    </location>
</feature>
<dbReference type="InterPro" id="IPR002110">
    <property type="entry name" value="Ankyrin_rpt"/>
</dbReference>
<dbReference type="PANTHER" id="PTHR24198:SF165">
    <property type="entry name" value="ANKYRIN REPEAT-CONTAINING PROTEIN-RELATED"/>
    <property type="match status" value="1"/>
</dbReference>
<dbReference type="Pfam" id="PF12796">
    <property type="entry name" value="Ank_2"/>
    <property type="match status" value="1"/>
</dbReference>
<keyword evidence="1" id="KW-0677">Repeat</keyword>
<evidence type="ECO:0000313" key="5">
    <source>
        <dbReference type="EMBL" id="KAK8866374.1"/>
    </source>
</evidence>
<dbReference type="PROSITE" id="PS50088">
    <property type="entry name" value="ANK_REPEAT"/>
    <property type="match status" value="1"/>
</dbReference>
<evidence type="ECO:0008006" key="7">
    <source>
        <dbReference type="Google" id="ProtNLM"/>
    </source>
</evidence>